<reference evidence="2 3" key="1">
    <citation type="journal article" date="2021" name="ISME Commun">
        <title>Automated analysis of genomic sequences facilitates high-throughput and comprehensive description of bacteria.</title>
        <authorList>
            <person name="Hitch T.C.A."/>
        </authorList>
    </citation>
    <scope>NUCLEOTIDE SEQUENCE [LARGE SCALE GENOMIC DNA]</scope>
    <source>
        <strain evidence="2 3">Sanger_109</strain>
    </source>
</reference>
<comment type="caution">
    <text evidence="2">The sequence shown here is derived from an EMBL/GenBank/DDBJ whole genome shotgun (WGS) entry which is preliminary data.</text>
</comment>
<organism evidence="2 3">
    <name type="scientific">Brotonthovivens ammoniilytica</name>
    <dbReference type="NCBI Taxonomy" id="2981725"/>
    <lineage>
        <taxon>Bacteria</taxon>
        <taxon>Bacillati</taxon>
        <taxon>Bacillota</taxon>
        <taxon>Clostridia</taxon>
        <taxon>Lachnospirales</taxon>
        <taxon>Lachnospiraceae</taxon>
        <taxon>Brotonthovivens</taxon>
    </lineage>
</organism>
<evidence type="ECO:0000256" key="1">
    <source>
        <dbReference type="SAM" id="Phobius"/>
    </source>
</evidence>
<name>A0ABT2TKU9_9FIRM</name>
<sequence>MKLKHKIIVFGILGAGVFAGGGFPTFLAGIQDYQIEKREEQLTSDTVRLNMESELSISDKLMGINNYGSFVQLDSAQTMTYETAKNKVNSDLEEISQIFDLVPGGGELEIQEHAILLYMLEGEHSGSMIVWKFTLKDDSGRSMEVYMDDESGCIIKIAGMPDYEENMPSDRYLKNESSVVTGIYNDPYLGMGKFEEYIGQYYDCQVIERYPEDTDSFSVQLLDTDGYFAEIRIVAYGTYFSLN</sequence>
<keyword evidence="1" id="KW-1133">Transmembrane helix</keyword>
<protein>
    <recommendedName>
        <fullName evidence="4">PepSY domain-containing protein</fullName>
    </recommendedName>
</protein>
<keyword evidence="1" id="KW-0472">Membrane</keyword>
<evidence type="ECO:0000313" key="3">
    <source>
        <dbReference type="Proteomes" id="UP001652442"/>
    </source>
</evidence>
<gene>
    <name evidence="2" type="ORF">OCV88_10875</name>
</gene>
<dbReference type="Proteomes" id="UP001652442">
    <property type="component" value="Unassembled WGS sequence"/>
</dbReference>
<evidence type="ECO:0008006" key="4">
    <source>
        <dbReference type="Google" id="ProtNLM"/>
    </source>
</evidence>
<accession>A0ABT2TKU9</accession>
<keyword evidence="1" id="KW-0812">Transmembrane</keyword>
<proteinExistence type="predicted"/>
<dbReference type="EMBL" id="JAOQJQ010000004">
    <property type="protein sequence ID" value="MCU6762832.1"/>
    <property type="molecule type" value="Genomic_DNA"/>
</dbReference>
<keyword evidence="3" id="KW-1185">Reference proteome</keyword>
<dbReference type="RefSeq" id="WP_158425537.1">
    <property type="nucleotide sequence ID" value="NZ_JAOQJQ010000004.1"/>
</dbReference>
<feature type="transmembrane region" description="Helical" evidence="1">
    <location>
        <begin position="7"/>
        <end position="30"/>
    </location>
</feature>
<evidence type="ECO:0000313" key="2">
    <source>
        <dbReference type="EMBL" id="MCU6762832.1"/>
    </source>
</evidence>